<keyword evidence="3 5" id="KW-0378">Hydrolase</keyword>
<dbReference type="Gene3D" id="3.40.50.180">
    <property type="entry name" value="Methylesterase CheB, C-terminal domain"/>
    <property type="match status" value="1"/>
</dbReference>
<feature type="modified residue" description="4-aspartylphosphate" evidence="5 7">
    <location>
        <position position="72"/>
    </location>
</feature>
<evidence type="ECO:0000259" key="9">
    <source>
        <dbReference type="PROSITE" id="PS50110"/>
    </source>
</evidence>
<dbReference type="GO" id="GO:0008984">
    <property type="term" value="F:protein-glutamate methylesterase activity"/>
    <property type="evidence" value="ECO:0007669"/>
    <property type="project" value="UniProtKB-UniRule"/>
</dbReference>
<feature type="domain" description="CheB-type methylesterase" evidence="10">
    <location>
        <begin position="205"/>
        <end position="394"/>
    </location>
</feature>
<dbReference type="NCBIfam" id="NF001965">
    <property type="entry name" value="PRK00742.1"/>
    <property type="match status" value="1"/>
</dbReference>
<dbReference type="Proteomes" id="UP000316291">
    <property type="component" value="Unassembled WGS sequence"/>
</dbReference>
<feature type="compositionally biased region" description="Low complexity" evidence="8">
    <location>
        <begin position="157"/>
        <end position="180"/>
    </location>
</feature>
<proteinExistence type="inferred from homology"/>
<evidence type="ECO:0000313" key="11">
    <source>
        <dbReference type="EMBL" id="TWI63902.1"/>
    </source>
</evidence>
<dbReference type="SMART" id="SM00448">
    <property type="entry name" value="REC"/>
    <property type="match status" value="1"/>
</dbReference>
<keyword evidence="1 5" id="KW-0145">Chemotaxis</keyword>
<dbReference type="HAMAP" id="MF_00099">
    <property type="entry name" value="CheB_chemtxs"/>
    <property type="match status" value="1"/>
</dbReference>
<keyword evidence="2 5" id="KW-0597">Phosphoprotein</keyword>
<dbReference type="PROSITE" id="PS50110">
    <property type="entry name" value="RESPONSE_REGULATORY"/>
    <property type="match status" value="1"/>
</dbReference>
<dbReference type="PANTHER" id="PTHR42872">
    <property type="entry name" value="PROTEIN-GLUTAMATE METHYLESTERASE/PROTEIN-GLUTAMINE GLUTAMINASE"/>
    <property type="match status" value="1"/>
</dbReference>
<comment type="domain">
    <text evidence="5">Contains a C-terminal catalytic domain, and an N-terminal region which modulates catalytic activity.</text>
</comment>
<comment type="catalytic activity">
    <reaction evidence="4 5">
        <text>[protein]-L-glutamate 5-O-methyl ester + H2O = L-glutamyl-[protein] + methanol + H(+)</text>
        <dbReference type="Rhea" id="RHEA:23236"/>
        <dbReference type="Rhea" id="RHEA-COMP:10208"/>
        <dbReference type="Rhea" id="RHEA-COMP:10311"/>
        <dbReference type="ChEBI" id="CHEBI:15377"/>
        <dbReference type="ChEBI" id="CHEBI:15378"/>
        <dbReference type="ChEBI" id="CHEBI:17790"/>
        <dbReference type="ChEBI" id="CHEBI:29973"/>
        <dbReference type="ChEBI" id="CHEBI:82795"/>
        <dbReference type="EC" id="3.1.1.61"/>
    </reaction>
</comment>
<keyword evidence="12" id="KW-1185">Reference proteome</keyword>
<name>A0A562R495_9BRAD</name>
<organism evidence="11 12">
    <name type="scientific">Bradyrhizobium huanghuaihaiense</name>
    <dbReference type="NCBI Taxonomy" id="990078"/>
    <lineage>
        <taxon>Bacteria</taxon>
        <taxon>Pseudomonadati</taxon>
        <taxon>Pseudomonadota</taxon>
        <taxon>Alphaproteobacteria</taxon>
        <taxon>Hyphomicrobiales</taxon>
        <taxon>Nitrobacteraceae</taxon>
        <taxon>Bradyrhizobium</taxon>
    </lineage>
</organism>
<dbReference type="Pfam" id="PF01339">
    <property type="entry name" value="CheB_methylest"/>
    <property type="match status" value="1"/>
</dbReference>
<feature type="domain" description="Response regulatory" evidence="9">
    <location>
        <begin position="21"/>
        <end position="139"/>
    </location>
</feature>
<evidence type="ECO:0000256" key="5">
    <source>
        <dbReference type="HAMAP-Rule" id="MF_00099"/>
    </source>
</evidence>
<reference evidence="11 12" key="1">
    <citation type="journal article" date="2015" name="Stand. Genomic Sci.">
        <title>Genomic Encyclopedia of Bacterial and Archaeal Type Strains, Phase III: the genomes of soil and plant-associated and newly described type strains.</title>
        <authorList>
            <person name="Whitman W.B."/>
            <person name="Woyke T."/>
            <person name="Klenk H.P."/>
            <person name="Zhou Y."/>
            <person name="Lilburn T.G."/>
            <person name="Beck B.J."/>
            <person name="De Vos P."/>
            <person name="Vandamme P."/>
            <person name="Eisen J.A."/>
            <person name="Garrity G."/>
            <person name="Hugenholtz P."/>
            <person name="Kyrpides N.C."/>
        </authorList>
    </citation>
    <scope>NUCLEOTIDE SEQUENCE [LARGE SCALE GENOMIC DNA]</scope>
    <source>
        <strain evidence="11 12">CGMCC 1.10948</strain>
    </source>
</reference>
<gene>
    <name evidence="5" type="primary">cheB</name>
    <name evidence="11" type="ORF">IQ16_06212</name>
</gene>
<comment type="similarity">
    <text evidence="5">Belongs to the CheB family.</text>
</comment>
<feature type="region of interest" description="Disordered" evidence="8">
    <location>
        <begin position="156"/>
        <end position="180"/>
    </location>
</feature>
<dbReference type="EC" id="3.5.1.44" evidence="5"/>
<evidence type="ECO:0000256" key="7">
    <source>
        <dbReference type="PROSITE-ProRule" id="PRU00169"/>
    </source>
</evidence>
<dbReference type="GO" id="GO:0000156">
    <property type="term" value="F:phosphorelay response regulator activity"/>
    <property type="evidence" value="ECO:0007669"/>
    <property type="project" value="InterPro"/>
</dbReference>
<feature type="active site" evidence="5 6">
    <location>
        <position position="343"/>
    </location>
</feature>
<evidence type="ECO:0000256" key="3">
    <source>
        <dbReference type="ARBA" id="ARBA00022801"/>
    </source>
</evidence>
<dbReference type="PIRSF" id="PIRSF000876">
    <property type="entry name" value="RR_chemtxs_CheB"/>
    <property type="match status" value="1"/>
</dbReference>
<dbReference type="InterPro" id="IPR000673">
    <property type="entry name" value="Sig_transdc_resp-reg_Me-estase"/>
</dbReference>
<comment type="caution">
    <text evidence="11">The sequence shown here is derived from an EMBL/GenBank/DDBJ whole genome shotgun (WGS) entry which is preliminary data.</text>
</comment>
<dbReference type="CDD" id="cd17541">
    <property type="entry name" value="REC_CheB-like"/>
    <property type="match status" value="1"/>
</dbReference>
<accession>A0A562R495</accession>
<dbReference type="GO" id="GO:0006935">
    <property type="term" value="P:chemotaxis"/>
    <property type="evidence" value="ECO:0007669"/>
    <property type="project" value="UniProtKB-UniRule"/>
</dbReference>
<dbReference type="RefSeq" id="WP_018646230.1">
    <property type="nucleotide sequence ID" value="NZ_VLLA01000019.1"/>
</dbReference>
<dbReference type="AlphaFoldDB" id="A0A562R495"/>
<dbReference type="PROSITE" id="PS50122">
    <property type="entry name" value="CHEB"/>
    <property type="match status" value="1"/>
</dbReference>
<dbReference type="GO" id="GO:0050568">
    <property type="term" value="F:protein-glutamine glutaminase activity"/>
    <property type="evidence" value="ECO:0007669"/>
    <property type="project" value="UniProtKB-UniRule"/>
</dbReference>
<dbReference type="PANTHER" id="PTHR42872:SF3">
    <property type="entry name" value="PROTEIN-GLUTAMATE METHYLESTERASE_PROTEIN-GLUTAMINE GLUTAMINASE 1"/>
    <property type="match status" value="1"/>
</dbReference>
<comment type="subcellular location">
    <subcellularLocation>
        <location evidence="5">Cytoplasm</location>
    </subcellularLocation>
</comment>
<dbReference type="GO" id="GO:0005737">
    <property type="term" value="C:cytoplasm"/>
    <property type="evidence" value="ECO:0007669"/>
    <property type="project" value="UniProtKB-SubCell"/>
</dbReference>
<evidence type="ECO:0000313" key="12">
    <source>
        <dbReference type="Proteomes" id="UP000316291"/>
    </source>
</evidence>
<keyword evidence="5" id="KW-0963">Cytoplasm</keyword>
<dbReference type="InterPro" id="IPR008248">
    <property type="entry name" value="CheB-like"/>
</dbReference>
<dbReference type="SUPFAM" id="SSF52738">
    <property type="entry name" value="Methylesterase CheB, C-terminal domain"/>
    <property type="match status" value="1"/>
</dbReference>
<comment type="function">
    <text evidence="5">Involved in chemotaxis. Part of a chemotaxis signal transduction system that modulates chemotaxis in response to various stimuli. Catalyzes the demethylation of specific methylglutamate residues introduced into the chemoreceptors (methyl-accepting chemotaxis proteins or MCP) by CheR. Also mediates the irreversible deamidation of specific glutamine residues to glutamic acid.</text>
</comment>
<dbReference type="SUPFAM" id="SSF52172">
    <property type="entry name" value="CheY-like"/>
    <property type="match status" value="1"/>
</dbReference>
<comment type="catalytic activity">
    <reaction evidence="5">
        <text>L-glutaminyl-[protein] + H2O = L-glutamyl-[protein] + NH4(+)</text>
        <dbReference type="Rhea" id="RHEA:16441"/>
        <dbReference type="Rhea" id="RHEA-COMP:10207"/>
        <dbReference type="Rhea" id="RHEA-COMP:10208"/>
        <dbReference type="ChEBI" id="CHEBI:15377"/>
        <dbReference type="ChEBI" id="CHEBI:28938"/>
        <dbReference type="ChEBI" id="CHEBI:29973"/>
        <dbReference type="ChEBI" id="CHEBI:30011"/>
        <dbReference type="EC" id="3.5.1.44"/>
    </reaction>
</comment>
<dbReference type="Gene3D" id="3.40.50.2300">
    <property type="match status" value="1"/>
</dbReference>
<dbReference type="Pfam" id="PF00072">
    <property type="entry name" value="Response_reg"/>
    <property type="match status" value="1"/>
</dbReference>
<feature type="active site" evidence="5 6">
    <location>
        <position position="247"/>
    </location>
</feature>
<evidence type="ECO:0000256" key="1">
    <source>
        <dbReference type="ARBA" id="ARBA00022500"/>
    </source>
</evidence>
<evidence type="ECO:0000256" key="8">
    <source>
        <dbReference type="SAM" id="MobiDB-lite"/>
    </source>
</evidence>
<dbReference type="EMBL" id="VLLA01000019">
    <property type="protein sequence ID" value="TWI63902.1"/>
    <property type="molecule type" value="Genomic_DNA"/>
</dbReference>
<protein>
    <recommendedName>
        <fullName evidence="5">Protein-glutamate methylesterase/protein-glutamine glutaminase</fullName>
        <ecNumber evidence="5">3.1.1.61</ecNumber>
        <ecNumber evidence="5">3.5.1.44</ecNumber>
    </recommendedName>
</protein>
<dbReference type="InterPro" id="IPR011006">
    <property type="entry name" value="CheY-like_superfamily"/>
</dbReference>
<evidence type="ECO:0000256" key="4">
    <source>
        <dbReference type="ARBA" id="ARBA00048267"/>
    </source>
</evidence>
<evidence type="ECO:0000259" key="10">
    <source>
        <dbReference type="PROSITE" id="PS50122"/>
    </source>
</evidence>
<sequence length="403" mass="41881">MSVAFAGNSTTGTSREAGPLRVMIVDDSVVIRGLISRWIGAEHDMEVAASLRTGLEAVNQLERINPDVAVLDIEMPELDGISALPKLLAKKRDLVIIMASTLTRRNAEISFKALSLGAADYIPKPESTREASAADTFHHDLIQKIRHLGARLRRKPAVASPPLAPASPAAPTAPAARAPAIARPVAPAPAPALHAPSTGVLSTRPFSTQAPKVLLIGSSTGGPQALMALVTELGPVIDRFPVLITQHMPPTFTTILAEHLARSSRRPAAEAVDGEPVKPGRIYLAPGGKHMRLARSGADTVIALDDGPAVNFCKPAVDPLFTSAIDIWHGAILSVILTGMGSDGMRGGKDIVAAGGSVIAQDEASSVVWGMPGAAANAGICAAILPLNQIGAKVNRLFAGDRS</sequence>
<dbReference type="InterPro" id="IPR001789">
    <property type="entry name" value="Sig_transdc_resp-reg_receiver"/>
</dbReference>
<dbReference type="CDD" id="cd16432">
    <property type="entry name" value="CheB_Rec"/>
    <property type="match status" value="1"/>
</dbReference>
<feature type="active site" evidence="5 6">
    <location>
        <position position="219"/>
    </location>
</feature>
<dbReference type="InterPro" id="IPR035909">
    <property type="entry name" value="CheB_C"/>
</dbReference>
<dbReference type="OrthoDB" id="9793421at2"/>
<evidence type="ECO:0000256" key="6">
    <source>
        <dbReference type="PROSITE-ProRule" id="PRU00050"/>
    </source>
</evidence>
<dbReference type="EC" id="3.1.1.61" evidence="5"/>
<evidence type="ECO:0000256" key="2">
    <source>
        <dbReference type="ARBA" id="ARBA00022553"/>
    </source>
</evidence>
<comment type="PTM">
    <text evidence="5">Phosphorylated by CheA. Phosphorylation of the N-terminal regulatory domain activates the methylesterase activity.</text>
</comment>